<dbReference type="Proteomes" id="UP000092528">
    <property type="component" value="Chromosome 1"/>
</dbReference>
<dbReference type="GeneID" id="96873527"/>
<protein>
    <submittedName>
        <fullName evidence="7">Protein-N(Pi)-phosphohistidine--sugar phosphotransferase</fullName>
        <ecNumber evidence="7">2.7.1.191</ecNumber>
    </submittedName>
</protein>
<dbReference type="RefSeq" id="WP_231893121.1">
    <property type="nucleotide sequence ID" value="NZ_CP016414.1"/>
</dbReference>
<dbReference type="Pfam" id="PF02255">
    <property type="entry name" value="PTS_IIA"/>
    <property type="match status" value="1"/>
</dbReference>
<gene>
    <name evidence="7" type="ORF">VSVS05_01489</name>
</gene>
<keyword evidence="2" id="KW-0762">Sugar transport</keyword>
<evidence type="ECO:0000256" key="6">
    <source>
        <dbReference type="SAM" id="MobiDB-lite"/>
    </source>
</evidence>
<evidence type="ECO:0000313" key="8">
    <source>
        <dbReference type="Proteomes" id="UP000092528"/>
    </source>
</evidence>
<dbReference type="PROSITE" id="PS51095">
    <property type="entry name" value="PTS_EIIA_TYPE_3"/>
    <property type="match status" value="1"/>
</dbReference>
<dbReference type="PATRIC" id="fig|45658.7.peg.1469"/>
<evidence type="ECO:0000256" key="5">
    <source>
        <dbReference type="PROSITE-ProRule" id="PRU00418"/>
    </source>
</evidence>
<dbReference type="SUPFAM" id="SSF46973">
    <property type="entry name" value="Enzyme IIa from lactose specific PTS, IIa-lac"/>
    <property type="match status" value="1"/>
</dbReference>
<reference evidence="7 8" key="1">
    <citation type="submission" date="2016-07" db="EMBL/GenBank/DDBJ databases">
        <title>Genome sequencing of Vibrio scophthalmi strain VS-05, an isolated from Paralichthys olivaceus.</title>
        <authorList>
            <person name="Han H.-J."/>
        </authorList>
    </citation>
    <scope>NUCLEOTIDE SEQUENCE [LARGE SCALE GENOMIC DNA]</scope>
    <source>
        <strain evidence="7 8">VS-05</strain>
    </source>
</reference>
<feature type="compositionally biased region" description="Basic and acidic residues" evidence="6">
    <location>
        <begin position="1"/>
        <end position="22"/>
    </location>
</feature>
<evidence type="ECO:0000256" key="1">
    <source>
        <dbReference type="ARBA" id="ARBA00022448"/>
    </source>
</evidence>
<dbReference type="InterPro" id="IPR036542">
    <property type="entry name" value="PTS_IIA_lac/cel_sf"/>
</dbReference>
<name>A0A1C7FB44_9VIBR</name>
<dbReference type="InterPro" id="IPR003188">
    <property type="entry name" value="PTS_IIA_lac/cel"/>
</dbReference>
<accession>A0A1C7FB44</accession>
<evidence type="ECO:0000313" key="7">
    <source>
        <dbReference type="EMBL" id="ANU36614.1"/>
    </source>
</evidence>
<proteinExistence type="predicted"/>
<feature type="region of interest" description="Disordered" evidence="6">
    <location>
        <begin position="1"/>
        <end position="38"/>
    </location>
</feature>
<evidence type="ECO:0000256" key="4">
    <source>
        <dbReference type="ARBA" id="ARBA00022683"/>
    </source>
</evidence>
<feature type="modified residue" description="Phosphohistidine; by HPr" evidence="5">
    <location>
        <position position="118"/>
    </location>
</feature>
<dbReference type="GO" id="GO:0016740">
    <property type="term" value="F:transferase activity"/>
    <property type="evidence" value="ECO:0007669"/>
    <property type="project" value="UniProtKB-KW"/>
</dbReference>
<dbReference type="STRING" id="45658.VSVS12_01871"/>
<keyword evidence="1" id="KW-0813">Transport</keyword>
<feature type="compositionally biased region" description="Polar residues" evidence="6">
    <location>
        <begin position="25"/>
        <end position="37"/>
    </location>
</feature>
<dbReference type="PANTHER" id="PTHR34382:SF7">
    <property type="entry name" value="PTS SYSTEM N,N'-DIACETYLCHITOBIOSE-SPECIFIC EIIA COMPONENT"/>
    <property type="match status" value="1"/>
</dbReference>
<sequence>MPHVTKQDEAKSDEAKPDEVKSDNAAFSSTENTNEFSSCDPKLEITEEFLMTLLCYVGAARSAFISAMRSARSGNFELATQQIAEGDQALKDVHKSQTELIGYDQGSGKVQMTLILTHIQDHIMTTMLCREVTEEVIAIHQELKGLKS</sequence>
<dbReference type="AlphaFoldDB" id="A0A1C7FB44"/>
<dbReference type="Gene3D" id="1.20.58.80">
    <property type="entry name" value="Phosphotransferase system, lactose/cellobiose-type IIA subunit"/>
    <property type="match status" value="1"/>
</dbReference>
<keyword evidence="4" id="KW-0598">Phosphotransferase system</keyword>
<keyword evidence="3 7" id="KW-0808">Transferase</keyword>
<organism evidence="7 8">
    <name type="scientific">Vibrio scophthalmi</name>
    <dbReference type="NCBI Taxonomy" id="45658"/>
    <lineage>
        <taxon>Bacteria</taxon>
        <taxon>Pseudomonadati</taxon>
        <taxon>Pseudomonadota</taxon>
        <taxon>Gammaproteobacteria</taxon>
        <taxon>Vibrionales</taxon>
        <taxon>Vibrionaceae</taxon>
        <taxon>Vibrio</taxon>
    </lineage>
</organism>
<evidence type="ECO:0000256" key="2">
    <source>
        <dbReference type="ARBA" id="ARBA00022597"/>
    </source>
</evidence>
<dbReference type="PANTHER" id="PTHR34382">
    <property type="entry name" value="PTS SYSTEM N,N'-DIACETYLCHITOBIOSE-SPECIFIC EIIA COMPONENT"/>
    <property type="match status" value="1"/>
</dbReference>
<evidence type="ECO:0000256" key="3">
    <source>
        <dbReference type="ARBA" id="ARBA00022679"/>
    </source>
</evidence>
<dbReference type="EC" id="2.7.1.191" evidence="7"/>
<keyword evidence="8" id="KW-1185">Reference proteome</keyword>
<dbReference type="GO" id="GO:0009401">
    <property type="term" value="P:phosphoenolpyruvate-dependent sugar phosphotransferase system"/>
    <property type="evidence" value="ECO:0007669"/>
    <property type="project" value="UniProtKB-KW"/>
</dbReference>
<dbReference type="EMBL" id="CP016414">
    <property type="protein sequence ID" value="ANU36614.1"/>
    <property type="molecule type" value="Genomic_DNA"/>
</dbReference>